<accession>A0A6A6A075</accession>
<feature type="compositionally biased region" description="Low complexity" evidence="1">
    <location>
        <begin position="69"/>
        <end position="81"/>
    </location>
</feature>
<evidence type="ECO:0000256" key="1">
    <source>
        <dbReference type="SAM" id="MobiDB-lite"/>
    </source>
</evidence>
<proteinExistence type="predicted"/>
<protein>
    <submittedName>
        <fullName evidence="2">Uncharacterized protein</fullName>
    </submittedName>
</protein>
<gene>
    <name evidence="2" type="ORF">P153DRAFT_400232</name>
</gene>
<sequence>MADNHNDTQGDDVPPFEASDNGSWLAEDTETPVSSTVPCSDHPGLSDVQAPTCNDQGVVTSAEKGYNVTPESTSAPSTTSTAGCPLLSEPYTASNPFANWNANCIYGFEDPSTTIHHNSAPIKVLVPTRNNSKPRSPRRSASFEDTYRPLLPGQNIFEDAVVGGVSDRRLDNVLGGWVPWANRKTRLLQPLLPPFEESGMNERRQ</sequence>
<feature type="region of interest" description="Disordered" evidence="1">
    <location>
        <begin position="1"/>
        <end position="81"/>
    </location>
</feature>
<keyword evidence="3" id="KW-1185">Reference proteome</keyword>
<dbReference type="EMBL" id="ML977516">
    <property type="protein sequence ID" value="KAF2125412.1"/>
    <property type="molecule type" value="Genomic_DNA"/>
</dbReference>
<feature type="compositionally biased region" description="Polar residues" evidence="1">
    <location>
        <begin position="49"/>
        <end position="59"/>
    </location>
</feature>
<evidence type="ECO:0000313" key="2">
    <source>
        <dbReference type="EMBL" id="KAF2125412.1"/>
    </source>
</evidence>
<organism evidence="2 3">
    <name type="scientific">Dothidotthia symphoricarpi CBS 119687</name>
    <dbReference type="NCBI Taxonomy" id="1392245"/>
    <lineage>
        <taxon>Eukaryota</taxon>
        <taxon>Fungi</taxon>
        <taxon>Dikarya</taxon>
        <taxon>Ascomycota</taxon>
        <taxon>Pezizomycotina</taxon>
        <taxon>Dothideomycetes</taxon>
        <taxon>Pleosporomycetidae</taxon>
        <taxon>Pleosporales</taxon>
        <taxon>Dothidotthiaceae</taxon>
        <taxon>Dothidotthia</taxon>
    </lineage>
</organism>
<dbReference type="AlphaFoldDB" id="A0A6A6A075"/>
<dbReference type="RefSeq" id="XP_033519804.1">
    <property type="nucleotide sequence ID" value="XM_033671800.1"/>
</dbReference>
<reference evidence="2" key="1">
    <citation type="journal article" date="2020" name="Stud. Mycol.">
        <title>101 Dothideomycetes genomes: a test case for predicting lifestyles and emergence of pathogens.</title>
        <authorList>
            <person name="Haridas S."/>
            <person name="Albert R."/>
            <person name="Binder M."/>
            <person name="Bloem J."/>
            <person name="Labutti K."/>
            <person name="Salamov A."/>
            <person name="Andreopoulos B."/>
            <person name="Baker S."/>
            <person name="Barry K."/>
            <person name="Bills G."/>
            <person name="Bluhm B."/>
            <person name="Cannon C."/>
            <person name="Castanera R."/>
            <person name="Culley D."/>
            <person name="Daum C."/>
            <person name="Ezra D."/>
            <person name="Gonzalez J."/>
            <person name="Henrissat B."/>
            <person name="Kuo A."/>
            <person name="Liang C."/>
            <person name="Lipzen A."/>
            <person name="Lutzoni F."/>
            <person name="Magnuson J."/>
            <person name="Mondo S."/>
            <person name="Nolan M."/>
            <person name="Ohm R."/>
            <person name="Pangilinan J."/>
            <person name="Park H.-J."/>
            <person name="Ramirez L."/>
            <person name="Alfaro M."/>
            <person name="Sun H."/>
            <person name="Tritt A."/>
            <person name="Yoshinaga Y."/>
            <person name="Zwiers L.-H."/>
            <person name="Turgeon B."/>
            <person name="Goodwin S."/>
            <person name="Spatafora J."/>
            <person name="Crous P."/>
            <person name="Grigoriev I."/>
        </authorList>
    </citation>
    <scope>NUCLEOTIDE SEQUENCE</scope>
    <source>
        <strain evidence="2">CBS 119687</strain>
    </source>
</reference>
<name>A0A6A6A075_9PLEO</name>
<dbReference type="Proteomes" id="UP000799771">
    <property type="component" value="Unassembled WGS sequence"/>
</dbReference>
<evidence type="ECO:0000313" key="3">
    <source>
        <dbReference type="Proteomes" id="UP000799771"/>
    </source>
</evidence>
<dbReference type="GeneID" id="54412232"/>